<feature type="region of interest" description="Disordered" evidence="10">
    <location>
        <begin position="1"/>
        <end position="23"/>
    </location>
</feature>
<dbReference type="InterPro" id="IPR036942">
    <property type="entry name" value="Beta-barrel_TonB_sf"/>
</dbReference>
<evidence type="ECO:0000313" key="13">
    <source>
        <dbReference type="EMBL" id="RMB04668.1"/>
    </source>
</evidence>
<dbReference type="EMBL" id="REFR01000013">
    <property type="protein sequence ID" value="RMB04668.1"/>
    <property type="molecule type" value="Genomic_DNA"/>
</dbReference>
<keyword evidence="6 8" id="KW-0472">Membrane</keyword>
<dbReference type="InterPro" id="IPR037066">
    <property type="entry name" value="Plug_dom_sf"/>
</dbReference>
<dbReference type="PANTHER" id="PTHR30069">
    <property type="entry name" value="TONB-DEPENDENT OUTER MEMBRANE RECEPTOR"/>
    <property type="match status" value="1"/>
</dbReference>
<gene>
    <name evidence="13" type="ORF">BXY39_2939</name>
</gene>
<comment type="caution">
    <text evidence="13">The sequence shown here is derived from an EMBL/GenBank/DDBJ whole genome shotgun (WGS) entry which is preliminary data.</text>
</comment>
<reference evidence="13 14" key="1">
    <citation type="submission" date="2018-10" db="EMBL/GenBank/DDBJ databases">
        <title>Genomic Encyclopedia of Archaeal and Bacterial Type Strains, Phase II (KMG-II): from individual species to whole genera.</title>
        <authorList>
            <person name="Goeker M."/>
        </authorList>
    </citation>
    <scope>NUCLEOTIDE SEQUENCE [LARGE SCALE GENOMIC DNA]</scope>
    <source>
        <strain evidence="13 14">DSM 25217</strain>
    </source>
</reference>
<dbReference type="GO" id="GO:0044718">
    <property type="term" value="P:siderophore transmembrane transport"/>
    <property type="evidence" value="ECO:0007669"/>
    <property type="project" value="TreeGrafter"/>
</dbReference>
<dbReference type="InParanoid" id="A0A3M0C4L5"/>
<dbReference type="RefSeq" id="WP_121939578.1">
    <property type="nucleotide sequence ID" value="NZ_REFR01000013.1"/>
</dbReference>
<protein>
    <submittedName>
        <fullName evidence="13">Iron complex outermembrane receptor protein</fullName>
    </submittedName>
</protein>
<evidence type="ECO:0000313" key="14">
    <source>
        <dbReference type="Proteomes" id="UP000271227"/>
    </source>
</evidence>
<dbReference type="SUPFAM" id="SSF56935">
    <property type="entry name" value="Porins"/>
    <property type="match status" value="1"/>
</dbReference>
<sequence length="718" mass="77761">MIHERNTATPRRKPLEQKPGGNRLRAGVSPLALMAATLTVGMAAGAVSGRAAAQAQPVVTQDTSGIIEEIVVTSVNRVETPISDVTRSISVVTAADLELQGIFNRSAGSILAQKVPGFSPSTEALTDFGQQLRGRNFQTLIDGVPQGTTLRNGQRSLQSIDIDAIEQIEVIRGGSAVYGFGADGGLINYITKKPEDGELNVVARAGMSFSTNQFDGSVAWDTHVMVSGAEDKFDYVVSGTYVRRENTFDADGNRRPVDPVGAQGGLDESDEYNAFVKLGYDLDENQRLEGSFNRFSIRQDADFGLRSTEGVEQFLPPFRPEVAVRGNNQDADPGNVSTNVNLSYANKDILGSSLNVQGFYQEIDNVFTLFPGFEQTEITSEKVGLRTTVDTPVRLDGLTFDVTWGVDYLNDETRQFEVTGAGRSATGDQDAVAGFAQVEVPVGSIGIITGGLRYEDVTIDITEIEPSGEVSGSEALVNLSASAFLSEGLTLFGGFSQSFSPGDILRVVTDGTFDTLEEIELEFVRTDNYELGLRGQYGMVDFTLAGFYSESDNGASFDQDLNILTLPEEIWGFEAAVNVSPADNLRLGGTLSLIDGRTDLDNDGNFDEDLPTTRVPPEKITGYVDYAPKDWWRVFAQIFYSGTQSNNSTAFGGGSEIDDYVLVDLYNNFDIGPGELSVGVTNLFDTAYLPVINQAFNSQFSNVQGPGRRVSLTYRIRY</sequence>
<dbReference type="InterPro" id="IPR012910">
    <property type="entry name" value="Plug_dom"/>
</dbReference>
<dbReference type="Gene3D" id="2.40.170.20">
    <property type="entry name" value="TonB-dependent receptor, beta-barrel domain"/>
    <property type="match status" value="1"/>
</dbReference>
<comment type="similarity">
    <text evidence="8 9">Belongs to the TonB-dependent receptor family.</text>
</comment>
<dbReference type="InterPro" id="IPR000531">
    <property type="entry name" value="Beta-barrel_TonB"/>
</dbReference>
<evidence type="ECO:0000256" key="1">
    <source>
        <dbReference type="ARBA" id="ARBA00004571"/>
    </source>
</evidence>
<keyword evidence="2 8" id="KW-0813">Transport</keyword>
<keyword evidence="3 8" id="KW-1134">Transmembrane beta strand</keyword>
<dbReference type="PANTHER" id="PTHR30069:SF42">
    <property type="entry name" value="FERRIC AEROBACTIN RECEPTOR"/>
    <property type="match status" value="1"/>
</dbReference>
<organism evidence="13 14">
    <name type="scientific">Eilatimonas milleporae</name>
    <dbReference type="NCBI Taxonomy" id="911205"/>
    <lineage>
        <taxon>Bacteria</taxon>
        <taxon>Pseudomonadati</taxon>
        <taxon>Pseudomonadota</taxon>
        <taxon>Alphaproteobacteria</taxon>
        <taxon>Kordiimonadales</taxon>
        <taxon>Kordiimonadaceae</taxon>
        <taxon>Eilatimonas</taxon>
    </lineage>
</organism>
<evidence type="ECO:0000256" key="6">
    <source>
        <dbReference type="ARBA" id="ARBA00023136"/>
    </source>
</evidence>
<evidence type="ECO:0000256" key="10">
    <source>
        <dbReference type="SAM" id="MobiDB-lite"/>
    </source>
</evidence>
<keyword evidence="13" id="KW-0675">Receptor</keyword>
<evidence type="ECO:0000256" key="2">
    <source>
        <dbReference type="ARBA" id="ARBA00022448"/>
    </source>
</evidence>
<feature type="domain" description="TonB-dependent receptor-like beta-barrel" evidence="11">
    <location>
        <begin position="282"/>
        <end position="683"/>
    </location>
</feature>
<accession>A0A3M0C4L5</accession>
<keyword evidence="7 8" id="KW-0998">Cell outer membrane</keyword>
<name>A0A3M0C4L5_9PROT</name>
<dbReference type="GO" id="GO:0009279">
    <property type="term" value="C:cell outer membrane"/>
    <property type="evidence" value="ECO:0007669"/>
    <property type="project" value="UniProtKB-SubCell"/>
</dbReference>
<dbReference type="CDD" id="cd01347">
    <property type="entry name" value="ligand_gated_channel"/>
    <property type="match status" value="1"/>
</dbReference>
<dbReference type="GO" id="GO:0015344">
    <property type="term" value="F:siderophore uptake transmembrane transporter activity"/>
    <property type="evidence" value="ECO:0007669"/>
    <property type="project" value="TreeGrafter"/>
</dbReference>
<keyword evidence="14" id="KW-1185">Reference proteome</keyword>
<dbReference type="Gene3D" id="2.170.130.10">
    <property type="entry name" value="TonB-dependent receptor, plug domain"/>
    <property type="match status" value="1"/>
</dbReference>
<evidence type="ECO:0000256" key="4">
    <source>
        <dbReference type="ARBA" id="ARBA00022692"/>
    </source>
</evidence>
<keyword evidence="5 9" id="KW-0798">TonB box</keyword>
<evidence type="ECO:0000259" key="11">
    <source>
        <dbReference type="Pfam" id="PF00593"/>
    </source>
</evidence>
<proteinExistence type="inferred from homology"/>
<dbReference type="Pfam" id="PF07715">
    <property type="entry name" value="Plug"/>
    <property type="match status" value="1"/>
</dbReference>
<dbReference type="PROSITE" id="PS52016">
    <property type="entry name" value="TONB_DEPENDENT_REC_3"/>
    <property type="match status" value="1"/>
</dbReference>
<dbReference type="AlphaFoldDB" id="A0A3M0C4L5"/>
<dbReference type="Pfam" id="PF00593">
    <property type="entry name" value="TonB_dep_Rec_b-barrel"/>
    <property type="match status" value="1"/>
</dbReference>
<evidence type="ECO:0000256" key="5">
    <source>
        <dbReference type="ARBA" id="ARBA00023077"/>
    </source>
</evidence>
<dbReference type="OrthoDB" id="9760333at2"/>
<evidence type="ECO:0000256" key="3">
    <source>
        <dbReference type="ARBA" id="ARBA00022452"/>
    </source>
</evidence>
<feature type="domain" description="TonB-dependent receptor plug" evidence="12">
    <location>
        <begin position="82"/>
        <end position="185"/>
    </location>
</feature>
<dbReference type="Proteomes" id="UP000271227">
    <property type="component" value="Unassembled WGS sequence"/>
</dbReference>
<comment type="subcellular location">
    <subcellularLocation>
        <location evidence="1 8">Cell outer membrane</location>
        <topology evidence="1 8">Multi-pass membrane protein</topology>
    </subcellularLocation>
</comment>
<dbReference type="InterPro" id="IPR039426">
    <property type="entry name" value="TonB-dep_rcpt-like"/>
</dbReference>
<evidence type="ECO:0000256" key="9">
    <source>
        <dbReference type="RuleBase" id="RU003357"/>
    </source>
</evidence>
<evidence type="ECO:0000256" key="8">
    <source>
        <dbReference type="PROSITE-ProRule" id="PRU01360"/>
    </source>
</evidence>
<keyword evidence="4 8" id="KW-0812">Transmembrane</keyword>
<evidence type="ECO:0000256" key="7">
    <source>
        <dbReference type="ARBA" id="ARBA00023237"/>
    </source>
</evidence>
<evidence type="ECO:0000259" key="12">
    <source>
        <dbReference type="Pfam" id="PF07715"/>
    </source>
</evidence>